<keyword evidence="2" id="KW-1185">Reference proteome</keyword>
<reference evidence="2" key="1">
    <citation type="submission" date="2016-10" db="EMBL/GenBank/DDBJ databases">
        <authorList>
            <person name="Varghese N."/>
            <person name="Submissions S."/>
        </authorList>
    </citation>
    <scope>NUCLEOTIDE SEQUENCE [LARGE SCALE GENOMIC DNA]</scope>
    <source>
        <strain evidence="2">DSM 25055</strain>
    </source>
</reference>
<gene>
    <name evidence="1" type="ORF">SAMN04489841_0102</name>
</gene>
<protein>
    <submittedName>
        <fullName evidence="1">Uncharacterized protein</fullName>
    </submittedName>
</protein>
<proteinExistence type="predicted"/>
<evidence type="ECO:0000313" key="2">
    <source>
        <dbReference type="Proteomes" id="UP000199114"/>
    </source>
</evidence>
<name>A0A1H8ZA06_9EURY</name>
<dbReference type="AlphaFoldDB" id="A0A1H8ZA06"/>
<sequence>MGDQDDNRRTIAACEQCGALYAALELAEDKIRPIGSRDGCRCGSTCFTPVDDSLSDFSLEDTTDT</sequence>
<dbReference type="EMBL" id="FOFD01000001">
    <property type="protein sequence ID" value="SEP61087.1"/>
    <property type="molecule type" value="Genomic_DNA"/>
</dbReference>
<accession>A0A1H8ZA06</accession>
<dbReference type="RefSeq" id="WP_090611487.1">
    <property type="nucleotide sequence ID" value="NZ_FOFD01000001.1"/>
</dbReference>
<dbReference type="STRING" id="1186196.SAMN04489841_0102"/>
<dbReference type="OrthoDB" id="179495at2157"/>
<evidence type="ECO:0000313" key="1">
    <source>
        <dbReference type="EMBL" id="SEP61087.1"/>
    </source>
</evidence>
<organism evidence="1 2">
    <name type="scientific">Natrinema salaciae</name>
    <dbReference type="NCBI Taxonomy" id="1186196"/>
    <lineage>
        <taxon>Archaea</taxon>
        <taxon>Methanobacteriati</taxon>
        <taxon>Methanobacteriota</taxon>
        <taxon>Stenosarchaea group</taxon>
        <taxon>Halobacteria</taxon>
        <taxon>Halobacteriales</taxon>
        <taxon>Natrialbaceae</taxon>
        <taxon>Natrinema</taxon>
    </lineage>
</organism>
<dbReference type="Proteomes" id="UP000199114">
    <property type="component" value="Unassembled WGS sequence"/>
</dbReference>